<proteinExistence type="predicted"/>
<keyword evidence="1" id="KW-0732">Signal</keyword>
<dbReference type="EMBL" id="DVJK01000073">
    <property type="protein sequence ID" value="HIS66460.1"/>
    <property type="molecule type" value="Genomic_DNA"/>
</dbReference>
<name>A0A9D1JUG2_9FIRM</name>
<feature type="signal peptide" evidence="1">
    <location>
        <begin position="1"/>
        <end position="34"/>
    </location>
</feature>
<evidence type="ECO:0008006" key="4">
    <source>
        <dbReference type="Google" id="ProtNLM"/>
    </source>
</evidence>
<gene>
    <name evidence="2" type="ORF">IAC18_02735</name>
</gene>
<sequence>MKTWIKLAGTGVLAAAAVWSAAAAISGISSPAQAADSYEGVALPAPESGAEFVLREYDGCVAVFAAGEKKPVTLTDIEVRGLRRADRELLSAGLPCAGREEVLALLEDLGS</sequence>
<dbReference type="AlphaFoldDB" id="A0A9D1JUG2"/>
<organism evidence="2 3">
    <name type="scientific">Candidatus Scatomorpha merdipullorum</name>
    <dbReference type="NCBI Taxonomy" id="2840927"/>
    <lineage>
        <taxon>Bacteria</taxon>
        <taxon>Bacillati</taxon>
        <taxon>Bacillota</taxon>
        <taxon>Clostridia</taxon>
        <taxon>Eubacteriales</taxon>
        <taxon>Candidatus Scatomorpha</taxon>
    </lineage>
</organism>
<reference evidence="2" key="1">
    <citation type="submission" date="2020-10" db="EMBL/GenBank/DDBJ databases">
        <authorList>
            <person name="Gilroy R."/>
        </authorList>
    </citation>
    <scope>NUCLEOTIDE SEQUENCE</scope>
    <source>
        <strain evidence="2">ChiHjej10B9-9673</strain>
    </source>
</reference>
<comment type="caution">
    <text evidence="2">The sequence shown here is derived from an EMBL/GenBank/DDBJ whole genome shotgun (WGS) entry which is preliminary data.</text>
</comment>
<reference evidence="2" key="2">
    <citation type="journal article" date="2021" name="PeerJ">
        <title>Extensive microbial diversity within the chicken gut microbiome revealed by metagenomics and culture.</title>
        <authorList>
            <person name="Gilroy R."/>
            <person name="Ravi A."/>
            <person name="Getino M."/>
            <person name="Pursley I."/>
            <person name="Horton D.L."/>
            <person name="Alikhan N.F."/>
            <person name="Baker D."/>
            <person name="Gharbi K."/>
            <person name="Hall N."/>
            <person name="Watson M."/>
            <person name="Adriaenssens E.M."/>
            <person name="Foster-Nyarko E."/>
            <person name="Jarju S."/>
            <person name="Secka A."/>
            <person name="Antonio M."/>
            <person name="Oren A."/>
            <person name="Chaudhuri R.R."/>
            <person name="La Ragione R."/>
            <person name="Hildebrand F."/>
            <person name="Pallen M.J."/>
        </authorList>
    </citation>
    <scope>NUCLEOTIDE SEQUENCE</scope>
    <source>
        <strain evidence="2">ChiHjej10B9-9673</strain>
    </source>
</reference>
<evidence type="ECO:0000313" key="3">
    <source>
        <dbReference type="Proteomes" id="UP000824001"/>
    </source>
</evidence>
<evidence type="ECO:0000313" key="2">
    <source>
        <dbReference type="EMBL" id="HIS66460.1"/>
    </source>
</evidence>
<protein>
    <recommendedName>
        <fullName evidence="4">Bypass of forespore C C-terminal domain-containing protein</fullName>
    </recommendedName>
</protein>
<feature type="chain" id="PRO_5038359364" description="Bypass of forespore C C-terminal domain-containing protein" evidence="1">
    <location>
        <begin position="35"/>
        <end position="111"/>
    </location>
</feature>
<dbReference type="Proteomes" id="UP000824001">
    <property type="component" value="Unassembled WGS sequence"/>
</dbReference>
<evidence type="ECO:0000256" key="1">
    <source>
        <dbReference type="SAM" id="SignalP"/>
    </source>
</evidence>
<accession>A0A9D1JUG2</accession>